<dbReference type="GO" id="GO:0016709">
    <property type="term" value="F:oxidoreductase activity, acting on paired donors, with incorporation or reduction of molecular oxygen, NAD(P)H as one donor, and incorporation of one atom of oxygen"/>
    <property type="evidence" value="ECO:0007669"/>
    <property type="project" value="UniProtKB-ARBA"/>
</dbReference>
<dbReference type="PRINTS" id="PR00420">
    <property type="entry name" value="RNGMNOXGNASE"/>
</dbReference>
<dbReference type="Gene3D" id="3.50.50.60">
    <property type="entry name" value="FAD/NAD(P)-binding domain"/>
    <property type="match status" value="2"/>
</dbReference>
<dbReference type="Pfam" id="PF01494">
    <property type="entry name" value="FAD_binding_3"/>
    <property type="match status" value="1"/>
</dbReference>
<accession>A0A9W6KFD7</accession>
<dbReference type="Pfam" id="PF21274">
    <property type="entry name" value="Rng_hyd_C"/>
    <property type="match status" value="1"/>
</dbReference>
<feature type="compositionally biased region" description="Low complexity" evidence="4">
    <location>
        <begin position="434"/>
        <end position="445"/>
    </location>
</feature>
<keyword evidence="2" id="KW-0285">Flavoprotein</keyword>
<keyword evidence="7" id="KW-1185">Reference proteome</keyword>
<evidence type="ECO:0000259" key="5">
    <source>
        <dbReference type="Pfam" id="PF01494"/>
    </source>
</evidence>
<dbReference type="PANTHER" id="PTHR43004">
    <property type="entry name" value="TRK SYSTEM POTASSIUM UPTAKE PROTEIN"/>
    <property type="match status" value="1"/>
</dbReference>
<feature type="region of interest" description="Disordered" evidence="4">
    <location>
        <begin position="423"/>
        <end position="458"/>
    </location>
</feature>
<feature type="domain" description="FAD-binding" evidence="5">
    <location>
        <begin position="4"/>
        <end position="308"/>
    </location>
</feature>
<comment type="cofactor">
    <cofactor evidence="1">
        <name>FAD</name>
        <dbReference type="ChEBI" id="CHEBI:57692"/>
    </cofactor>
</comment>
<dbReference type="InterPro" id="IPR002938">
    <property type="entry name" value="FAD-bd"/>
</dbReference>
<dbReference type="Gene3D" id="3.40.30.120">
    <property type="match status" value="1"/>
</dbReference>
<organism evidence="6 7">
    <name type="scientific">Dactylosporangium matsuzakiense</name>
    <dbReference type="NCBI Taxonomy" id="53360"/>
    <lineage>
        <taxon>Bacteria</taxon>
        <taxon>Bacillati</taxon>
        <taxon>Actinomycetota</taxon>
        <taxon>Actinomycetes</taxon>
        <taxon>Micromonosporales</taxon>
        <taxon>Micromonosporaceae</taxon>
        <taxon>Dactylosporangium</taxon>
    </lineage>
</organism>
<reference evidence="6" key="1">
    <citation type="journal article" date="2014" name="Int. J. Syst. Evol. Microbiol.">
        <title>Complete genome sequence of Corynebacterium casei LMG S-19264T (=DSM 44701T), isolated from a smear-ripened cheese.</title>
        <authorList>
            <consortium name="US DOE Joint Genome Institute (JGI-PGF)"/>
            <person name="Walter F."/>
            <person name="Albersmeier A."/>
            <person name="Kalinowski J."/>
            <person name="Ruckert C."/>
        </authorList>
    </citation>
    <scope>NUCLEOTIDE SEQUENCE</scope>
    <source>
        <strain evidence="6">VKM Ac-1321</strain>
    </source>
</reference>
<evidence type="ECO:0000313" key="7">
    <source>
        <dbReference type="Proteomes" id="UP001143480"/>
    </source>
</evidence>
<dbReference type="Gene3D" id="3.30.70.2450">
    <property type="match status" value="1"/>
</dbReference>
<proteinExistence type="predicted"/>
<evidence type="ECO:0000256" key="1">
    <source>
        <dbReference type="ARBA" id="ARBA00001974"/>
    </source>
</evidence>
<evidence type="ECO:0000313" key="6">
    <source>
        <dbReference type="EMBL" id="GLL01052.1"/>
    </source>
</evidence>
<reference evidence="6" key="2">
    <citation type="submission" date="2023-01" db="EMBL/GenBank/DDBJ databases">
        <authorList>
            <person name="Sun Q."/>
            <person name="Evtushenko L."/>
        </authorList>
    </citation>
    <scope>NUCLEOTIDE SEQUENCE</scope>
    <source>
        <strain evidence="6">VKM Ac-1321</strain>
    </source>
</reference>
<gene>
    <name evidence="6" type="ORF">GCM10017581_027930</name>
</gene>
<evidence type="ECO:0000256" key="4">
    <source>
        <dbReference type="SAM" id="MobiDB-lite"/>
    </source>
</evidence>
<keyword evidence="3" id="KW-0274">FAD</keyword>
<evidence type="ECO:0000256" key="3">
    <source>
        <dbReference type="ARBA" id="ARBA00022827"/>
    </source>
</evidence>
<sequence>MYSSQVLIAGGGPTGLWLACELRRYGIDVTILEQRSSRTGESRAGGLHARSLEILGSRGLADRFVAAGRRVPFAHFAGLWLEMGRLDTAYPYVLGLVQSRIEALLEDHLLELGAKVRWGAEIAEVVPFSDHVEVTTATGERFTADYLVGCDGGRSTVRRRLGIPFDGTDATVSSMLADVRLAEPPGPIFQRRTPLGDFSVLQLEAGHHRLMLNHYEPATTTAPPDLAEFRAAFTALAGTDFGLHSPQWISRYHDAARLAARYRDGRVLLAGDAAHIHWPAGGQGLNTGLQDATNLGWKLALTVDGHAPAPTAPTLVNAPPLAPPTAPSPADLTTRTAAELNALAAGAPVAAPTEGLALLDTYEAERRPVAARVLANTRAQTALCRPGPHTDALRATVADLLTIPEANDRLAAMVAGLDQADRAPATPLAPGRGTLTAPPETLTTASPWADRVDTRPDTQERLVRPDGHIAWSGGPGLHEALTTWFGPTTAR</sequence>
<dbReference type="PANTHER" id="PTHR43004:SF19">
    <property type="entry name" value="BINDING MONOOXYGENASE, PUTATIVE (JCVI)-RELATED"/>
    <property type="match status" value="1"/>
</dbReference>
<dbReference type="InterPro" id="IPR050641">
    <property type="entry name" value="RIFMO-like"/>
</dbReference>
<dbReference type="EMBL" id="BSFP01000013">
    <property type="protein sequence ID" value="GLL01052.1"/>
    <property type="molecule type" value="Genomic_DNA"/>
</dbReference>
<dbReference type="SUPFAM" id="SSF51905">
    <property type="entry name" value="FAD/NAD(P)-binding domain"/>
    <property type="match status" value="1"/>
</dbReference>
<name>A0A9W6KFD7_9ACTN</name>
<dbReference type="Proteomes" id="UP001143480">
    <property type="component" value="Unassembled WGS sequence"/>
</dbReference>
<dbReference type="GO" id="GO:0071949">
    <property type="term" value="F:FAD binding"/>
    <property type="evidence" value="ECO:0007669"/>
    <property type="project" value="InterPro"/>
</dbReference>
<comment type="caution">
    <text evidence="6">The sequence shown here is derived from an EMBL/GenBank/DDBJ whole genome shotgun (WGS) entry which is preliminary data.</text>
</comment>
<dbReference type="AlphaFoldDB" id="A0A9W6KFD7"/>
<protein>
    <recommendedName>
        <fullName evidence="5">FAD-binding domain-containing protein</fullName>
    </recommendedName>
</protein>
<dbReference type="RefSeq" id="WP_261965532.1">
    <property type="nucleotide sequence ID" value="NZ_BAAAXA010000001.1"/>
</dbReference>
<dbReference type="InterPro" id="IPR036188">
    <property type="entry name" value="FAD/NAD-bd_sf"/>
</dbReference>
<evidence type="ECO:0000256" key="2">
    <source>
        <dbReference type="ARBA" id="ARBA00022630"/>
    </source>
</evidence>